<dbReference type="Proteomes" id="UP000256988">
    <property type="component" value="Unassembled WGS sequence"/>
</dbReference>
<organism evidence="1 2">
    <name type="scientific">Ectopseudomonas oleovorans</name>
    <name type="common">Pseudomonas oleovorans</name>
    <dbReference type="NCBI Taxonomy" id="301"/>
    <lineage>
        <taxon>Bacteria</taxon>
        <taxon>Pseudomonadati</taxon>
        <taxon>Pseudomonadota</taxon>
        <taxon>Gammaproteobacteria</taxon>
        <taxon>Pseudomonadales</taxon>
        <taxon>Pseudomonadaceae</taxon>
        <taxon>Ectopseudomonas</taxon>
    </lineage>
</organism>
<name>A0A3D9EFL6_ECTOL</name>
<protein>
    <submittedName>
        <fullName evidence="1">Uncharacterized protein</fullName>
    </submittedName>
</protein>
<comment type="caution">
    <text evidence="1">The sequence shown here is derived from an EMBL/GenBank/DDBJ whole genome shotgun (WGS) entry which is preliminary data.</text>
</comment>
<proteinExistence type="predicted"/>
<sequence>MIEYDGGSPVARDWTSTDLPLSDGPWLFGNAGIDCLRQQVEDAFARRQLDPAAEPLRVSADQLSVPATRNMQAYAALPASLTAEQRWHDYAAALEEGGRLVLDVRPAEHWQGFGRRLTAQDQRTPCYAVRDLISQLSAQGLAVIAVEPYAGLWDNAWLYRGLRHRHKWRRLLSWLANDEPLLTWALRLEQEVFATLAPRASGRCLVAAEKRPGAVDPADALQQLAERDQALSDPLRLAPGAEALAASQAEATSSLRAQQLLLMLGEVLQRHYPQLDWLALLPESAARQLRDWQSAEAIDQRAMTILDAWRQGSGEHEELLRGLDYSLMTPLLRQYFPARRTPS</sequence>
<evidence type="ECO:0000313" key="1">
    <source>
        <dbReference type="EMBL" id="RED01908.1"/>
    </source>
</evidence>
<reference evidence="1 2" key="1">
    <citation type="submission" date="2018-07" db="EMBL/GenBank/DDBJ databases">
        <title>Genome sequencing of rice bacterial endophytes.</title>
        <authorList>
            <person name="Venturi V."/>
        </authorList>
    </citation>
    <scope>NUCLEOTIDE SEQUENCE [LARGE SCALE GENOMIC DNA]</scope>
    <source>
        <strain evidence="1 2">AG1002</strain>
    </source>
</reference>
<dbReference type="AlphaFoldDB" id="A0A3D9EFL6"/>
<evidence type="ECO:0000313" key="2">
    <source>
        <dbReference type="Proteomes" id="UP000256988"/>
    </source>
</evidence>
<accession>A0A3D9EFL6</accession>
<dbReference type="RefSeq" id="WP_027598015.1">
    <property type="nucleotide sequence ID" value="NZ_QRDL01000005.1"/>
</dbReference>
<dbReference type="EMBL" id="QRDL01000005">
    <property type="protein sequence ID" value="RED01908.1"/>
    <property type="molecule type" value="Genomic_DNA"/>
</dbReference>
<gene>
    <name evidence="1" type="ORF">DFO60_3531</name>
</gene>